<gene>
    <name evidence="1" type="ORF">PM2_259</name>
</gene>
<sequence length="81" mass="9445">MKRKIIELKEFEYKTQHQLKLMMKSEAYSGVLIIADYYGKIHQAELCQFENGKILFIREDDDIDNGICPSSVTFIEDKGLL</sequence>
<name>A0A0A0Q0Q9_9CAUD</name>
<dbReference type="EMBL" id="KF835987">
    <property type="protein sequence ID" value="AHY25221.1"/>
    <property type="molecule type" value="Genomic_DNA"/>
</dbReference>
<reference evidence="1 2" key="1">
    <citation type="journal article" date="2015" name="Plant Pathol. J.">
        <title>Isolation and Genomic Characterization of the T4-Like Bacteriophage PM2 Infecting Pectobacterium carotovorum subsp. carotovorum.</title>
        <authorList>
            <person name="Lim J.A."/>
            <person name="Lee D.H."/>
            <person name="Heu S."/>
        </authorList>
    </citation>
    <scope>NUCLEOTIDE SEQUENCE [LARGE SCALE GENOMIC DNA]</scope>
</reference>
<dbReference type="GeneID" id="26638152"/>
<evidence type="ECO:0000313" key="1">
    <source>
        <dbReference type="EMBL" id="AHY25221.1"/>
    </source>
</evidence>
<organism evidence="1 2">
    <name type="scientific">Pectobacterium bacteriophage PM2</name>
    <dbReference type="NCBI Taxonomy" id="1429794"/>
    <lineage>
        <taxon>Viruses</taxon>
        <taxon>Duplodnaviria</taxon>
        <taxon>Heunggongvirae</taxon>
        <taxon>Uroviricota</taxon>
        <taxon>Caudoviricetes</taxon>
        <taxon>Pantevenvirales</taxon>
        <taxon>Straboviridae</taxon>
        <taxon>Tevenvirinae</taxon>
        <taxon>Mosugukvirus</taxon>
        <taxon>Mosugukvirus pm2</taxon>
    </lineage>
</organism>
<dbReference type="OrthoDB" id="28163at10239"/>
<dbReference type="RefSeq" id="YP_009211680.1">
    <property type="nucleotide sequence ID" value="NC_028940.1"/>
</dbReference>
<evidence type="ECO:0000313" key="2">
    <source>
        <dbReference type="Proteomes" id="UP000030739"/>
    </source>
</evidence>
<dbReference type="Proteomes" id="UP000030739">
    <property type="component" value="Segment"/>
</dbReference>
<protein>
    <submittedName>
        <fullName evidence="1">Uncharacterized protein</fullName>
    </submittedName>
</protein>
<keyword evidence="2" id="KW-1185">Reference proteome</keyword>
<proteinExistence type="predicted"/>
<dbReference type="KEGG" id="vg:26638152"/>
<accession>A0A0A0Q0Q9</accession>